<dbReference type="InterPro" id="IPR013517">
    <property type="entry name" value="FG-GAP"/>
</dbReference>
<feature type="chain" id="PRO_5035229185" description="Repeat domain-containing protein" evidence="2">
    <location>
        <begin position="35"/>
        <end position="629"/>
    </location>
</feature>
<reference evidence="3" key="1">
    <citation type="submission" date="2021-01" db="EMBL/GenBank/DDBJ databases">
        <title>Whole genome shotgun sequence of Virgisporangium aurantiacum NBRC 16421.</title>
        <authorList>
            <person name="Komaki H."/>
            <person name="Tamura T."/>
        </authorList>
    </citation>
    <scope>NUCLEOTIDE SEQUENCE</scope>
    <source>
        <strain evidence="3">NBRC 16421</strain>
    </source>
</reference>
<evidence type="ECO:0000313" key="3">
    <source>
        <dbReference type="EMBL" id="GIJ54116.1"/>
    </source>
</evidence>
<evidence type="ECO:0000313" key="4">
    <source>
        <dbReference type="Proteomes" id="UP000612585"/>
    </source>
</evidence>
<keyword evidence="4" id="KW-1185">Reference proteome</keyword>
<dbReference type="Gene3D" id="2.130.10.130">
    <property type="entry name" value="Integrin alpha, N-terminal"/>
    <property type="match status" value="2"/>
</dbReference>
<dbReference type="PANTHER" id="PTHR46580:SF4">
    <property type="entry name" value="ATP_GTP-BINDING PROTEIN"/>
    <property type="match status" value="1"/>
</dbReference>
<proteinExistence type="predicted"/>
<gene>
    <name evidence="3" type="ORF">Vau01_016320</name>
</gene>
<dbReference type="SUPFAM" id="SSF69318">
    <property type="entry name" value="Integrin alpha N-terminal domain"/>
    <property type="match status" value="1"/>
</dbReference>
<comment type="caution">
    <text evidence="3">The sequence shown here is derived from an EMBL/GenBank/DDBJ whole genome shotgun (WGS) entry which is preliminary data.</text>
</comment>
<dbReference type="PANTHER" id="PTHR46580">
    <property type="entry name" value="SENSOR KINASE-RELATED"/>
    <property type="match status" value="1"/>
</dbReference>
<feature type="signal peptide" evidence="2">
    <location>
        <begin position="1"/>
        <end position="34"/>
    </location>
</feature>
<dbReference type="EMBL" id="BOPG01000011">
    <property type="protein sequence ID" value="GIJ54116.1"/>
    <property type="molecule type" value="Genomic_DNA"/>
</dbReference>
<protein>
    <recommendedName>
        <fullName evidence="5">Repeat domain-containing protein</fullName>
    </recommendedName>
</protein>
<evidence type="ECO:0000256" key="1">
    <source>
        <dbReference type="ARBA" id="ARBA00022729"/>
    </source>
</evidence>
<keyword evidence="1 2" id="KW-0732">Signal</keyword>
<organism evidence="3 4">
    <name type="scientific">Virgisporangium aurantiacum</name>
    <dbReference type="NCBI Taxonomy" id="175570"/>
    <lineage>
        <taxon>Bacteria</taxon>
        <taxon>Bacillati</taxon>
        <taxon>Actinomycetota</taxon>
        <taxon>Actinomycetes</taxon>
        <taxon>Micromonosporales</taxon>
        <taxon>Micromonosporaceae</taxon>
        <taxon>Virgisporangium</taxon>
    </lineage>
</organism>
<dbReference type="InterPro" id="IPR028994">
    <property type="entry name" value="Integrin_alpha_N"/>
</dbReference>
<name>A0A8J4DY02_9ACTN</name>
<dbReference type="Pfam" id="PF13517">
    <property type="entry name" value="FG-GAP_3"/>
    <property type="match status" value="2"/>
</dbReference>
<dbReference type="AlphaFoldDB" id="A0A8J4DY02"/>
<evidence type="ECO:0000256" key="2">
    <source>
        <dbReference type="SAM" id="SignalP"/>
    </source>
</evidence>
<accession>A0A8J4DY02</accession>
<sequence length="629" mass="67873">MEGPVVTRMPRGLMVVILALTTTLVVVAPSTAQARPTPNAGQVEVGNTAWLELAQQAAAESATAMPFVEDSGQNIPVWWIAPVAWYSGKTFGWQATATNFWMGRVYARQLPSGGFGLGYAWDWRNDGSVNPAGTAYTITTAGHVGRMLIEGYDDGGVPRDRVLRAVTSLLNTSTTAGGRCISYSDSPNDANKPCVFNVNATAAWFLWSAYRRGIVPSGRDAEMNGKWRTFRDYNWTHGFSDDLTGWNGAPGFPYEQGQTTLQDPWHHAATVWPLYEMDPATGIKGMNGHFANYSSSANADLVVYDCSRISSSLLGQARTHAFPAYNSQAERLQSRSRWTIMALRVHRACYSVAGEPTNMGDFDNDGRADFAFRRPSAHTWSIQYSGGGTLTDHPWGGSSDDVPLVGDVDGDGRDDLVIWARAAATWSVWYTSGAPPRQNVQFGQAGDVPLLADVDGDGRDDFVVRRTSDATWSVSYANGSPPLLGLAMGAASDLPLAGDLDGDGRDDLTLWSRNGLWSARLSAGGSLSQQWGLAGDIPLLGDVNGDGRDDFVVRRPSTRSWLVQHTSGGSTEYGWGGSVGDVPLLGDVDGDGRDDLVIWARGGGWWVYYTSGAPPLNRYQFGQAGDIPV</sequence>
<dbReference type="Proteomes" id="UP000612585">
    <property type="component" value="Unassembled WGS sequence"/>
</dbReference>
<evidence type="ECO:0008006" key="5">
    <source>
        <dbReference type="Google" id="ProtNLM"/>
    </source>
</evidence>